<dbReference type="STRING" id="693979.Bache_1124"/>
<proteinExistence type="predicted"/>
<accession>E6SS32</accession>
<evidence type="ECO:0000313" key="3">
    <source>
        <dbReference type="Proteomes" id="UP000008630"/>
    </source>
</evidence>
<dbReference type="eggNOG" id="ENOG502ZC9P">
    <property type="taxonomic scope" value="Bacteria"/>
</dbReference>
<dbReference type="RefSeq" id="WP_013546729.1">
    <property type="nucleotide sequence ID" value="NC_014933.1"/>
</dbReference>
<dbReference type="Proteomes" id="UP000008630">
    <property type="component" value="Chromosome"/>
</dbReference>
<dbReference type="AlphaFoldDB" id="E6SS32"/>
<name>E6SS32_BACT6</name>
<dbReference type="InterPro" id="IPR049236">
    <property type="entry name" value="DUF6850"/>
</dbReference>
<reference evidence="2 3" key="2">
    <citation type="journal article" date="2011" name="Stand. Genomic Sci.">
        <title>Complete genome sequence of Bacteroides helcogenes type strain (P 36-108).</title>
        <authorList>
            <person name="Pati A."/>
            <person name="Gronow S."/>
            <person name="Zeytun A."/>
            <person name="Lapidus A."/>
            <person name="Nolan M."/>
            <person name="Hammon N."/>
            <person name="Deshpande S."/>
            <person name="Cheng J.F."/>
            <person name="Tapia R."/>
            <person name="Han C."/>
            <person name="Goodwin L."/>
            <person name="Pitluck S."/>
            <person name="Liolios K."/>
            <person name="Pagani I."/>
            <person name="Ivanova N."/>
            <person name="Mavromatis K."/>
            <person name="Chen A."/>
            <person name="Palaniappan K."/>
            <person name="Land M."/>
            <person name="Hauser L."/>
            <person name="Chang Y.J."/>
            <person name="Jeffries C.D."/>
            <person name="Detter J.C."/>
            <person name="Brambilla E."/>
            <person name="Rohde M."/>
            <person name="Goker M."/>
            <person name="Woyke T."/>
            <person name="Bristow J."/>
            <person name="Eisen J.A."/>
            <person name="Markowitz V."/>
            <person name="Hugenholtz P."/>
            <person name="Kyrpides N.C."/>
            <person name="Klenk H.P."/>
            <person name="Lucas S."/>
        </authorList>
    </citation>
    <scope>NUCLEOTIDE SEQUENCE [LARGE SCALE GENOMIC DNA]</scope>
    <source>
        <strain evidence="3">ATCC 35417 / DSM 20613 / JCM 6297 / CCUG 15421 / P 36-108</strain>
    </source>
</reference>
<protein>
    <recommendedName>
        <fullName evidence="1">DUF6850 domain-containing protein</fullName>
    </recommendedName>
</protein>
<gene>
    <name evidence="2" type="ordered locus">Bache_1124</name>
</gene>
<dbReference type="Pfam" id="PF21012">
    <property type="entry name" value="DUF6850"/>
    <property type="match status" value="1"/>
</dbReference>
<evidence type="ECO:0000259" key="1">
    <source>
        <dbReference type="Pfam" id="PF21012"/>
    </source>
</evidence>
<sequence>MLFCGTSCSTLVAQTSHDIRWGNIAYLRQTEAWLNSENAAGLHALSIPRISTIEVYANKQNGKFVNYYQSGNSFEFGAQAESFYRLNSKTVFFGEVNYHNFFGKDMGGSYFINPNDAPFDIVEYTDSNRGDKSLEKYQLTGAVSIDLSPKISMGGKVDYTAANYAKQKDLRHVNNLLDMNLTAGIIYRLSKRVELGANYYYRRSTEGLLISMYGTTDRVYNSLISYGGFYGIVEQFGDNGYTKKNEEKPLFNEYHGGTLQLKWYILPKLQFFNELAYKSRNGYYGKKSPGTVIYSEHNSGILSYKSILSLQGQKDLHCLHIGFQRESLANAENIYRYDNEGGGKTNVNYYGTLDTTNKTIWSLDAGYTGNLEVTNGCPAWTVKGTFSYFSRNLTASVYPYYRKQRLHTTTFHLSGERNICRKKDMYSLYIGGTYASGRGSVQKDGTYTTPTESQSTPKSMTTFLYREFEFLTNKRIKGEASFKYARSIGGKGLTGFTSLHYGMTKAFGIVYLEGDRHHEITWSLGCTF</sequence>
<reference key="1">
    <citation type="submission" date="2010-11" db="EMBL/GenBank/DDBJ databases">
        <title>The complete genome of Bacteroides helcogenes P 36-108.</title>
        <authorList>
            <consortium name="US DOE Joint Genome Institute (JGI-PGF)"/>
            <person name="Lucas S."/>
            <person name="Copeland A."/>
            <person name="Lapidus A."/>
            <person name="Bruce D."/>
            <person name="Goodwin L."/>
            <person name="Pitluck S."/>
            <person name="Kyrpides N."/>
            <person name="Mavromatis K."/>
            <person name="Ivanova N."/>
            <person name="Zeytun A."/>
            <person name="Brettin T."/>
            <person name="Detter J.C."/>
            <person name="Tapia R."/>
            <person name="Han C."/>
            <person name="Land M."/>
            <person name="Hauser L."/>
            <person name="Markowitz V."/>
            <person name="Cheng J.-F."/>
            <person name="Hugenholtz P."/>
            <person name="Woyke T."/>
            <person name="Wu D."/>
            <person name="Gronow S."/>
            <person name="Wellnitz S."/>
            <person name="Brambilla E."/>
            <person name="Klenk H.-P."/>
            <person name="Eisen J.A."/>
        </authorList>
    </citation>
    <scope>NUCLEOTIDE SEQUENCE</scope>
    <source>
        <strain>P 36-108</strain>
    </source>
</reference>
<dbReference type="PATRIC" id="fig|693979.3.peg.1189"/>
<dbReference type="KEGG" id="bhl:Bache_1124"/>
<dbReference type="EMBL" id="CP002352">
    <property type="protein sequence ID" value="ADV43134.1"/>
    <property type="molecule type" value="Genomic_DNA"/>
</dbReference>
<evidence type="ECO:0000313" key="2">
    <source>
        <dbReference type="EMBL" id="ADV43134.1"/>
    </source>
</evidence>
<feature type="domain" description="DUF6850" evidence="1">
    <location>
        <begin position="39"/>
        <end position="528"/>
    </location>
</feature>
<dbReference type="HOGENOM" id="CLU_037934_0_0_10"/>
<keyword evidence="3" id="KW-1185">Reference proteome</keyword>
<organism evidence="2 3">
    <name type="scientific">Bacteroides helcogenes (strain ATCC 35417 / DSM 20613 / JCM 6297 / CCUG 15421 / P 36-108)</name>
    <dbReference type="NCBI Taxonomy" id="693979"/>
    <lineage>
        <taxon>Bacteria</taxon>
        <taxon>Pseudomonadati</taxon>
        <taxon>Bacteroidota</taxon>
        <taxon>Bacteroidia</taxon>
        <taxon>Bacteroidales</taxon>
        <taxon>Bacteroidaceae</taxon>
        <taxon>Bacteroides</taxon>
    </lineage>
</organism>